<dbReference type="GO" id="GO:0008757">
    <property type="term" value="F:S-adenosylmethionine-dependent methyltransferase activity"/>
    <property type="evidence" value="ECO:0007669"/>
    <property type="project" value="InterPro"/>
</dbReference>
<dbReference type="InterPro" id="IPR050602">
    <property type="entry name" value="Malonyl-ACP_OMT"/>
</dbReference>
<dbReference type="PANTHER" id="PTHR13090">
    <property type="entry name" value="ARGININE-HYDROXYLASE NDUFAF5, MITOCHONDRIAL"/>
    <property type="match status" value="1"/>
</dbReference>
<dbReference type="InterPro" id="IPR029063">
    <property type="entry name" value="SAM-dependent_MTases_sf"/>
</dbReference>
<comment type="caution">
    <text evidence="4">The sequence shown here is derived from an EMBL/GenBank/DDBJ whole genome shotgun (WGS) entry which is preliminary data.</text>
</comment>
<dbReference type="GO" id="GO:0032259">
    <property type="term" value="P:methylation"/>
    <property type="evidence" value="ECO:0007669"/>
    <property type="project" value="UniProtKB-KW"/>
</dbReference>
<dbReference type="Proteomes" id="UP000287198">
    <property type="component" value="Unassembled WGS sequence"/>
</dbReference>
<dbReference type="RefSeq" id="WP_126761795.1">
    <property type="nucleotide sequence ID" value="NZ_JBHLTZ010000004.1"/>
</dbReference>
<accession>A0A432Y0E3</accession>
<evidence type="ECO:0000259" key="3">
    <source>
        <dbReference type="Pfam" id="PF08241"/>
    </source>
</evidence>
<keyword evidence="1 4" id="KW-0489">Methyltransferase</keyword>
<dbReference type="SUPFAM" id="SSF53335">
    <property type="entry name" value="S-adenosyl-L-methionine-dependent methyltransferases"/>
    <property type="match status" value="1"/>
</dbReference>
<evidence type="ECO:0000313" key="5">
    <source>
        <dbReference type="Proteomes" id="UP000287198"/>
    </source>
</evidence>
<dbReference type="EMBL" id="PIPW01000001">
    <property type="protein sequence ID" value="RUO54420.1"/>
    <property type="molecule type" value="Genomic_DNA"/>
</dbReference>
<sequence length="266" mass="30051">MITDPPVTECVTRYDKTRVARQFGRAAESYISYDRLQRQVAAVLIDKLLRQSGALLDIGCGPAHHAGVLQRFTEHYIGVDLATAMLEQAQRQQTAGHWVLADMEQLPFVTASVQTLFSNLAMQWANDLPALLREWLRVLKPGGQLLASTVLPGSMWPLGQCFEELDGERHHNQWPSYAVLKQALTELDSGLTLTEQKFVLSYDTVLQMLRELKGIGANYTVRDSRGLYRRERFEQLAETMESYRTADGKLALHWNIGLISGFKSIE</sequence>
<dbReference type="PANTHER" id="PTHR13090:SF1">
    <property type="entry name" value="ARGININE-HYDROXYLASE NDUFAF5, MITOCHONDRIAL"/>
    <property type="match status" value="1"/>
</dbReference>
<dbReference type="CDD" id="cd02440">
    <property type="entry name" value="AdoMet_MTases"/>
    <property type="match status" value="1"/>
</dbReference>
<keyword evidence="2 4" id="KW-0808">Transferase</keyword>
<dbReference type="OrthoDB" id="9760689at2"/>
<protein>
    <submittedName>
        <fullName evidence="4">Malonyl-ACP O-methyltransferase BioC</fullName>
    </submittedName>
</protein>
<dbReference type="Gene3D" id="3.40.50.150">
    <property type="entry name" value="Vaccinia Virus protein VP39"/>
    <property type="match status" value="1"/>
</dbReference>
<feature type="domain" description="Methyltransferase type 11" evidence="3">
    <location>
        <begin position="56"/>
        <end position="146"/>
    </location>
</feature>
<dbReference type="Pfam" id="PF08241">
    <property type="entry name" value="Methyltransf_11"/>
    <property type="match status" value="1"/>
</dbReference>
<organism evidence="4 5">
    <name type="scientific">Pseudidiomarina halophila</name>
    <dbReference type="NCBI Taxonomy" id="1449799"/>
    <lineage>
        <taxon>Bacteria</taxon>
        <taxon>Pseudomonadati</taxon>
        <taxon>Pseudomonadota</taxon>
        <taxon>Gammaproteobacteria</taxon>
        <taxon>Alteromonadales</taxon>
        <taxon>Idiomarinaceae</taxon>
        <taxon>Pseudidiomarina</taxon>
    </lineage>
</organism>
<gene>
    <name evidence="4" type="ORF">CWI69_03115</name>
</gene>
<evidence type="ECO:0000256" key="2">
    <source>
        <dbReference type="ARBA" id="ARBA00022679"/>
    </source>
</evidence>
<evidence type="ECO:0000313" key="4">
    <source>
        <dbReference type="EMBL" id="RUO54420.1"/>
    </source>
</evidence>
<keyword evidence="5" id="KW-1185">Reference proteome</keyword>
<evidence type="ECO:0000256" key="1">
    <source>
        <dbReference type="ARBA" id="ARBA00022603"/>
    </source>
</evidence>
<dbReference type="AlphaFoldDB" id="A0A432Y0E3"/>
<dbReference type="InterPro" id="IPR013216">
    <property type="entry name" value="Methyltransf_11"/>
</dbReference>
<proteinExistence type="predicted"/>
<reference evidence="5" key="1">
    <citation type="journal article" date="2018" name="Front. Microbiol.">
        <title>Genome-Based Analysis Reveals the Taxonomy and Diversity of the Family Idiomarinaceae.</title>
        <authorList>
            <person name="Liu Y."/>
            <person name="Lai Q."/>
            <person name="Shao Z."/>
        </authorList>
    </citation>
    <scope>NUCLEOTIDE SEQUENCE [LARGE SCALE GENOMIC DNA]</scope>
    <source>
        <strain evidence="5">BH195</strain>
    </source>
</reference>
<name>A0A432Y0E3_9GAMM</name>